<dbReference type="EMBL" id="DNWC01000064">
    <property type="protein sequence ID" value="HBJ08346.1"/>
    <property type="molecule type" value="Genomic_DNA"/>
</dbReference>
<sequence length="104" mass="12830">MKLFRAYLKFTRTKFKKNPYEQAVSLSIAKPYRYRRHRYRPGKKVKNNRIIFFIREIKQTFEITNQKLKDNFPTIFNKKNISPTDTYNKAFYYFCSPKSILKQW</sequence>
<accession>A0A354M1F7</accession>
<organism evidence="1 2">
    <name type="scientific">Coprobacter fastidiosus</name>
    <dbReference type="NCBI Taxonomy" id="1099853"/>
    <lineage>
        <taxon>Bacteria</taxon>
        <taxon>Pseudomonadati</taxon>
        <taxon>Bacteroidota</taxon>
        <taxon>Bacteroidia</taxon>
        <taxon>Bacteroidales</taxon>
        <taxon>Barnesiellaceae</taxon>
        <taxon>Coprobacter</taxon>
    </lineage>
</organism>
<gene>
    <name evidence="1" type="ORF">DDY73_05020</name>
</gene>
<dbReference type="Proteomes" id="UP000262954">
    <property type="component" value="Unassembled WGS sequence"/>
</dbReference>
<evidence type="ECO:0000313" key="1">
    <source>
        <dbReference type="EMBL" id="HBJ08346.1"/>
    </source>
</evidence>
<evidence type="ECO:0000313" key="2">
    <source>
        <dbReference type="Proteomes" id="UP000262954"/>
    </source>
</evidence>
<protein>
    <submittedName>
        <fullName evidence="1">Uncharacterized protein</fullName>
    </submittedName>
</protein>
<reference evidence="1 2" key="1">
    <citation type="journal article" date="2018" name="Nat. Biotechnol.">
        <title>A standardized bacterial taxonomy based on genome phylogeny substantially revises the tree of life.</title>
        <authorList>
            <person name="Parks D.H."/>
            <person name="Chuvochina M."/>
            <person name="Waite D.W."/>
            <person name="Rinke C."/>
            <person name="Skarshewski A."/>
            <person name="Chaumeil P.A."/>
            <person name="Hugenholtz P."/>
        </authorList>
    </citation>
    <scope>NUCLEOTIDE SEQUENCE [LARGE SCALE GENOMIC DNA]</scope>
    <source>
        <strain evidence="1">UBA11482</strain>
    </source>
</reference>
<comment type="caution">
    <text evidence="1">The sequence shown here is derived from an EMBL/GenBank/DDBJ whole genome shotgun (WGS) entry which is preliminary data.</text>
</comment>
<dbReference type="AlphaFoldDB" id="A0A354M1F7"/>
<proteinExistence type="predicted"/>
<name>A0A354M1F7_9BACT</name>